<reference evidence="1 2" key="1">
    <citation type="submission" date="2019-02" db="EMBL/GenBank/DDBJ databases">
        <title>Genomic Encyclopedia of Archaeal and Bacterial Type Strains, Phase II (KMG-II): from individual species to whole genera.</title>
        <authorList>
            <person name="Goeker M."/>
        </authorList>
    </citation>
    <scope>NUCLEOTIDE SEQUENCE [LARGE SCALE GENOMIC DNA]</scope>
    <source>
        <strain evidence="1 2">DSM 18101</strain>
    </source>
</reference>
<keyword evidence="2" id="KW-1185">Reference proteome</keyword>
<gene>
    <name evidence="1" type="ORF">BDD14_6407</name>
</gene>
<dbReference type="EMBL" id="SHKW01000007">
    <property type="protein sequence ID" value="RZU29787.1"/>
    <property type="molecule type" value="Genomic_DNA"/>
</dbReference>
<dbReference type="AlphaFoldDB" id="A0A4Q7XZD0"/>
<proteinExistence type="predicted"/>
<protein>
    <submittedName>
        <fullName evidence="1">Uncharacterized protein</fullName>
    </submittedName>
</protein>
<sequence length="69" mass="7786">MQEEGWAARHQRNCGMADMTGVEKRVFEKVLRMGDGYVMGFNNGSFGEGSLNSLAFPHVNYRGSSQRER</sequence>
<accession>A0A4Q7XZD0</accession>
<evidence type="ECO:0000313" key="2">
    <source>
        <dbReference type="Proteomes" id="UP000292958"/>
    </source>
</evidence>
<dbReference type="Proteomes" id="UP000292958">
    <property type="component" value="Unassembled WGS sequence"/>
</dbReference>
<evidence type="ECO:0000313" key="1">
    <source>
        <dbReference type="EMBL" id="RZU29787.1"/>
    </source>
</evidence>
<name>A0A4Q7XZD0_9BACT</name>
<organism evidence="1 2">
    <name type="scientific">Edaphobacter modestus</name>
    <dbReference type="NCBI Taxonomy" id="388466"/>
    <lineage>
        <taxon>Bacteria</taxon>
        <taxon>Pseudomonadati</taxon>
        <taxon>Acidobacteriota</taxon>
        <taxon>Terriglobia</taxon>
        <taxon>Terriglobales</taxon>
        <taxon>Acidobacteriaceae</taxon>
        <taxon>Edaphobacter</taxon>
    </lineage>
</organism>
<comment type="caution">
    <text evidence="1">The sequence shown here is derived from an EMBL/GenBank/DDBJ whole genome shotgun (WGS) entry which is preliminary data.</text>
</comment>